<dbReference type="GO" id="GO:0006261">
    <property type="term" value="P:DNA-templated DNA replication"/>
    <property type="evidence" value="ECO:0007669"/>
    <property type="project" value="TreeGrafter"/>
</dbReference>
<dbReference type="STRING" id="362837.SCANT_v1c03280"/>
<dbReference type="Gene3D" id="1.20.272.10">
    <property type="match status" value="1"/>
</dbReference>
<dbReference type="GO" id="GO:0008047">
    <property type="term" value="F:enzyme activator activity"/>
    <property type="evidence" value="ECO:0007669"/>
    <property type="project" value="TreeGrafter"/>
</dbReference>
<accession>A0A0M3SJ70</accession>
<keyword evidence="6" id="KW-1185">Reference proteome</keyword>
<evidence type="ECO:0000259" key="4">
    <source>
        <dbReference type="SMART" id="SM00382"/>
    </source>
</evidence>
<dbReference type="PANTHER" id="PTHR13779:SF7">
    <property type="entry name" value="ATPASE WRNIP1"/>
    <property type="match status" value="1"/>
</dbReference>
<dbReference type="InterPro" id="IPR003593">
    <property type="entry name" value="AAA+_ATPase"/>
</dbReference>
<dbReference type="Proteomes" id="UP000063919">
    <property type="component" value="Chromosome"/>
</dbReference>
<dbReference type="InterPro" id="IPR032423">
    <property type="entry name" value="AAA_assoc_2"/>
</dbReference>
<dbReference type="PATRIC" id="fig|362837.3.peg.330"/>
<dbReference type="RefSeq" id="WP_053946003.1">
    <property type="nucleotide sequence ID" value="NZ_CP012622.1"/>
</dbReference>
<dbReference type="KEGG" id="scj:SCANT_v1c03280"/>
<dbReference type="InterPro" id="IPR051314">
    <property type="entry name" value="AAA_ATPase_RarA/MGS1/WRNIP1"/>
</dbReference>
<dbReference type="CDD" id="cd18139">
    <property type="entry name" value="HLD_clamp_RarA"/>
    <property type="match status" value="1"/>
</dbReference>
<evidence type="ECO:0000313" key="5">
    <source>
        <dbReference type="EMBL" id="ALD66238.1"/>
    </source>
</evidence>
<evidence type="ECO:0000313" key="6">
    <source>
        <dbReference type="Proteomes" id="UP000063919"/>
    </source>
</evidence>
<dbReference type="Pfam" id="PF00004">
    <property type="entry name" value="AAA"/>
    <property type="match status" value="1"/>
</dbReference>
<keyword evidence="3" id="KW-0067">ATP-binding</keyword>
<organism evidence="5 6">
    <name type="scientific">Spiroplasma cantharicola</name>
    <dbReference type="NCBI Taxonomy" id="362837"/>
    <lineage>
        <taxon>Bacteria</taxon>
        <taxon>Bacillati</taxon>
        <taxon>Mycoplasmatota</taxon>
        <taxon>Mollicutes</taxon>
        <taxon>Entomoplasmatales</taxon>
        <taxon>Spiroplasmataceae</taxon>
        <taxon>Spiroplasma</taxon>
    </lineage>
</organism>
<dbReference type="FunFam" id="1.10.3710.10:FF:000003">
    <property type="entry name" value="ATPase, AAA family protein"/>
    <property type="match status" value="1"/>
</dbReference>
<dbReference type="GO" id="GO:0005524">
    <property type="term" value="F:ATP binding"/>
    <property type="evidence" value="ECO:0007669"/>
    <property type="project" value="UniProtKB-KW"/>
</dbReference>
<comment type="similarity">
    <text evidence="1">Belongs to the AAA ATPase family. RarA/MGS1/WRNIP1 subfamily.</text>
</comment>
<dbReference type="GO" id="GO:0003677">
    <property type="term" value="F:DNA binding"/>
    <property type="evidence" value="ECO:0007669"/>
    <property type="project" value="InterPro"/>
</dbReference>
<dbReference type="InterPro" id="IPR003959">
    <property type="entry name" value="ATPase_AAA_core"/>
</dbReference>
<dbReference type="Gene3D" id="3.40.50.300">
    <property type="entry name" value="P-loop containing nucleotide triphosphate hydrolases"/>
    <property type="match status" value="1"/>
</dbReference>
<dbReference type="CDD" id="cd00009">
    <property type="entry name" value="AAA"/>
    <property type="match status" value="1"/>
</dbReference>
<gene>
    <name evidence="5" type="primary">rarA</name>
    <name evidence="5" type="ORF">SCANT_v1c03280</name>
</gene>
<dbReference type="GO" id="GO:0017116">
    <property type="term" value="F:single-stranded DNA helicase activity"/>
    <property type="evidence" value="ECO:0007669"/>
    <property type="project" value="TreeGrafter"/>
</dbReference>
<dbReference type="SUPFAM" id="SSF48019">
    <property type="entry name" value="post-AAA+ oligomerization domain-like"/>
    <property type="match status" value="1"/>
</dbReference>
<dbReference type="Pfam" id="PF12002">
    <property type="entry name" value="MgsA_C"/>
    <property type="match status" value="1"/>
</dbReference>
<proteinExistence type="inferred from homology"/>
<feature type="domain" description="AAA+ ATPase" evidence="4">
    <location>
        <begin position="39"/>
        <end position="150"/>
    </location>
</feature>
<dbReference type="Pfam" id="PF16193">
    <property type="entry name" value="AAA_assoc_2"/>
    <property type="match status" value="1"/>
</dbReference>
<dbReference type="Gene3D" id="1.10.8.60">
    <property type="match status" value="1"/>
</dbReference>
<sequence length="416" mass="47950">MNKPLSFLLRPDTLKNIIGQSHLINNKYGLISKMVEKKFITNLIFYGPPGVGKTSMAISIANDLKAKYDFFNASNDKKEKLQKLIESSNHDEQLILIVDEIHRMNRNIQDYLLEFIESKKVVVFLTTTENPYFVINPAIRSRCTILKLKEITIEEMKEGLKRVLKNNRITLDIEENAFENLCELSNGDLRVAINSIELMIELYSNIKINNEIIEAIFEQAVTKGTGEGDEYHDLKSALQKSIRGSDVDAALHYWARLMQIGDYEVLMRRMIIMAYEDIGLANPTIPIRVYQACQTFRQIGMPEGRIILGLAIIEMALSEKSNSSYLALEKALEDVKNGLAPPIPPYLRDNHYRNAHKLGHGIGYKYAHDYENDWVQQQYLPDEIKDINYFTFKPHSSYEKKLMEIYIKFTKGNKIK</sequence>
<dbReference type="SUPFAM" id="SSF52540">
    <property type="entry name" value="P-loop containing nucleoside triphosphate hydrolases"/>
    <property type="match status" value="1"/>
</dbReference>
<dbReference type="EMBL" id="CP012622">
    <property type="protein sequence ID" value="ALD66238.1"/>
    <property type="molecule type" value="Genomic_DNA"/>
</dbReference>
<keyword evidence="2" id="KW-0547">Nucleotide-binding</keyword>
<dbReference type="InterPro" id="IPR021886">
    <property type="entry name" value="MgsA_C"/>
</dbReference>
<dbReference type="Gene3D" id="1.10.3710.10">
    <property type="entry name" value="DNA polymerase III clamp loader subunits, C-terminal domain"/>
    <property type="match status" value="1"/>
</dbReference>
<evidence type="ECO:0000256" key="2">
    <source>
        <dbReference type="ARBA" id="ARBA00022741"/>
    </source>
</evidence>
<dbReference type="OrthoDB" id="9778364at2"/>
<dbReference type="GO" id="GO:0000731">
    <property type="term" value="P:DNA synthesis involved in DNA repair"/>
    <property type="evidence" value="ECO:0007669"/>
    <property type="project" value="TreeGrafter"/>
</dbReference>
<dbReference type="SMART" id="SM00382">
    <property type="entry name" value="AAA"/>
    <property type="match status" value="1"/>
</dbReference>
<dbReference type="InterPro" id="IPR008921">
    <property type="entry name" value="DNA_pol3_clamp-load_cplx_C"/>
</dbReference>
<protein>
    <submittedName>
        <fullName evidence="5">Recombination factor protein RarA</fullName>
    </submittedName>
</protein>
<dbReference type="GO" id="GO:0016887">
    <property type="term" value="F:ATP hydrolysis activity"/>
    <property type="evidence" value="ECO:0007669"/>
    <property type="project" value="InterPro"/>
</dbReference>
<dbReference type="InterPro" id="IPR027417">
    <property type="entry name" value="P-loop_NTPase"/>
</dbReference>
<dbReference type="AlphaFoldDB" id="A0A0M3SJ70"/>
<reference evidence="5 6" key="1">
    <citation type="journal article" date="2015" name="Genome Announc.">
        <title>Complete Genome Sequence of Spiroplasma cantharicola CC-1T (DSM 21588), a Bacterium Isolated from Soldier Beetle (Cantharis carolinus).</title>
        <authorList>
            <person name="Lo W.S."/>
            <person name="Liu P.Y."/>
            <person name="Kuo C.H."/>
        </authorList>
    </citation>
    <scope>NUCLEOTIDE SEQUENCE [LARGE SCALE GENOMIC DNA]</scope>
    <source>
        <strain evidence="5 6">CC-1</strain>
    </source>
</reference>
<evidence type="ECO:0000256" key="1">
    <source>
        <dbReference type="ARBA" id="ARBA00008959"/>
    </source>
</evidence>
<dbReference type="PANTHER" id="PTHR13779">
    <property type="entry name" value="WERNER HELICASE-INTERACTING PROTEIN 1 FAMILY MEMBER"/>
    <property type="match status" value="1"/>
</dbReference>
<name>A0A0M3SJ70_9MOLU</name>
<evidence type="ECO:0000256" key="3">
    <source>
        <dbReference type="ARBA" id="ARBA00022840"/>
    </source>
</evidence>